<name>A0A9J9GDV2_ENT38</name>
<sequence>MNQYLESFCDIFAEAIERYRFDVSATDEDTIVLAQKTYQLKFVMWREAVEVSFCELKTDNSVLVYNVRDFIITQMKDEDRAIPENAVQPGWSEVYKRNICSLYHFSNALKHRLPSMLKGNMDWLELYEKSEWYREPKYENRCI</sequence>
<protein>
    <submittedName>
        <fullName evidence="1">Uncharacterized protein</fullName>
    </submittedName>
</protein>
<evidence type="ECO:0000313" key="2">
    <source>
        <dbReference type="Proteomes" id="UP000000230"/>
    </source>
</evidence>
<dbReference type="EMBL" id="CP000653">
    <property type="protein sequence ID" value="ABP58751.1"/>
    <property type="molecule type" value="Genomic_DNA"/>
</dbReference>
<proteinExistence type="predicted"/>
<dbReference type="Proteomes" id="UP000000230">
    <property type="component" value="Chromosome"/>
</dbReference>
<dbReference type="OrthoDB" id="6636996at2"/>
<dbReference type="KEGG" id="ent:Ent638_0061"/>
<evidence type="ECO:0000313" key="1">
    <source>
        <dbReference type="EMBL" id="ABP58751.1"/>
    </source>
</evidence>
<dbReference type="RefSeq" id="WP_011915329.1">
    <property type="nucleotide sequence ID" value="NC_009436.1"/>
</dbReference>
<organism evidence="1 2">
    <name type="scientific">Enterobacter sp. (strain 638)</name>
    <dbReference type="NCBI Taxonomy" id="399742"/>
    <lineage>
        <taxon>Bacteria</taxon>
        <taxon>Pseudomonadati</taxon>
        <taxon>Pseudomonadota</taxon>
        <taxon>Gammaproteobacteria</taxon>
        <taxon>Enterobacterales</taxon>
        <taxon>Enterobacteriaceae</taxon>
        <taxon>Enterobacter</taxon>
    </lineage>
</organism>
<dbReference type="AlphaFoldDB" id="A0A9J9GDV2"/>
<reference evidence="2" key="1">
    <citation type="journal article" date="2010" name="PLoS Genet.">
        <title>Genome sequence of the plant growth promoting endophytic bacterium Enterobacter sp. 638.</title>
        <authorList>
            <person name="Taghavi S."/>
            <person name="van der Lelie D."/>
            <person name="Hoffman A."/>
            <person name="Zhang Y.B."/>
            <person name="Walla M.D."/>
            <person name="Vangronsveld J."/>
            <person name="Newman L."/>
            <person name="Monchy S."/>
        </authorList>
    </citation>
    <scope>NUCLEOTIDE SEQUENCE [LARGE SCALE GENOMIC DNA]</scope>
    <source>
        <strain evidence="2">638</strain>
    </source>
</reference>
<gene>
    <name evidence="1" type="ordered locus">Ent638_0061</name>
</gene>
<keyword evidence="2" id="KW-1185">Reference proteome</keyword>
<accession>A0A9J9GDV2</accession>